<accession>A0ACC2EME9</accession>
<evidence type="ECO:0000313" key="1">
    <source>
        <dbReference type="EMBL" id="KAJ7567641.1"/>
    </source>
</evidence>
<gene>
    <name evidence="1" type="ORF">O6H91_01G000200</name>
</gene>
<dbReference type="Proteomes" id="UP001162992">
    <property type="component" value="Chromosome 1"/>
</dbReference>
<protein>
    <submittedName>
        <fullName evidence="1">Uncharacterized protein</fullName>
    </submittedName>
</protein>
<sequence>MSGLLFLALLLHQEEEALDLMVFFFNKLSVHSLRCCKGNLLVLLCKSAVCESII</sequence>
<comment type="caution">
    <text evidence="1">The sequence shown here is derived from an EMBL/GenBank/DDBJ whole genome shotgun (WGS) entry which is preliminary data.</text>
</comment>
<proteinExistence type="predicted"/>
<reference evidence="2" key="1">
    <citation type="journal article" date="2024" name="Proc. Natl. Acad. Sci. U.S.A.">
        <title>Extraordinary preservation of gene collinearity over three hundred million years revealed in homosporous lycophytes.</title>
        <authorList>
            <person name="Li C."/>
            <person name="Wickell D."/>
            <person name="Kuo L.Y."/>
            <person name="Chen X."/>
            <person name="Nie B."/>
            <person name="Liao X."/>
            <person name="Peng D."/>
            <person name="Ji J."/>
            <person name="Jenkins J."/>
            <person name="Williams M."/>
            <person name="Shu S."/>
            <person name="Plott C."/>
            <person name="Barry K."/>
            <person name="Rajasekar S."/>
            <person name="Grimwood J."/>
            <person name="Han X."/>
            <person name="Sun S."/>
            <person name="Hou Z."/>
            <person name="He W."/>
            <person name="Dai G."/>
            <person name="Sun C."/>
            <person name="Schmutz J."/>
            <person name="Leebens-Mack J.H."/>
            <person name="Li F.W."/>
            <person name="Wang L."/>
        </authorList>
    </citation>
    <scope>NUCLEOTIDE SEQUENCE [LARGE SCALE GENOMIC DNA]</scope>
    <source>
        <strain evidence="2">cv. PW_Plant_1</strain>
    </source>
</reference>
<keyword evidence="2" id="KW-1185">Reference proteome</keyword>
<name>A0ACC2EME9_DIPCM</name>
<dbReference type="EMBL" id="CM055092">
    <property type="protein sequence ID" value="KAJ7567641.1"/>
    <property type="molecule type" value="Genomic_DNA"/>
</dbReference>
<organism evidence="1 2">
    <name type="scientific">Diphasiastrum complanatum</name>
    <name type="common">Issler's clubmoss</name>
    <name type="synonym">Lycopodium complanatum</name>
    <dbReference type="NCBI Taxonomy" id="34168"/>
    <lineage>
        <taxon>Eukaryota</taxon>
        <taxon>Viridiplantae</taxon>
        <taxon>Streptophyta</taxon>
        <taxon>Embryophyta</taxon>
        <taxon>Tracheophyta</taxon>
        <taxon>Lycopodiopsida</taxon>
        <taxon>Lycopodiales</taxon>
        <taxon>Lycopodiaceae</taxon>
        <taxon>Lycopodioideae</taxon>
        <taxon>Diphasiastrum</taxon>
    </lineage>
</organism>
<evidence type="ECO:0000313" key="2">
    <source>
        <dbReference type="Proteomes" id="UP001162992"/>
    </source>
</evidence>